<dbReference type="EMBL" id="JBFOLJ010000004">
    <property type="protein sequence ID" value="KAL2546144.1"/>
    <property type="molecule type" value="Genomic_DNA"/>
</dbReference>
<keyword evidence="8" id="KW-0819">tRNA processing</keyword>
<evidence type="ECO:0000256" key="8">
    <source>
        <dbReference type="ARBA" id="ARBA00022694"/>
    </source>
</evidence>
<dbReference type="InterPro" id="IPR001680">
    <property type="entry name" value="WD40_rpt"/>
</dbReference>
<dbReference type="Pfam" id="PF00400">
    <property type="entry name" value="WD40"/>
    <property type="match status" value="7"/>
</dbReference>
<dbReference type="GO" id="GO:0008033">
    <property type="term" value="P:tRNA processing"/>
    <property type="evidence" value="ECO:0007669"/>
    <property type="project" value="UniProtKB-KW"/>
</dbReference>
<comment type="pathway">
    <text evidence="3">tRNA modification; 5-methoxycarbonylmethyl-2-thiouridine-tRNA biosynthesis.</text>
</comment>
<dbReference type="SUPFAM" id="SSF50978">
    <property type="entry name" value="WD40 repeat-like"/>
    <property type="match status" value="2"/>
</dbReference>
<evidence type="ECO:0000256" key="12">
    <source>
        <dbReference type="SAM" id="MobiDB-lite"/>
    </source>
</evidence>
<keyword evidence="14" id="KW-1185">Reference proteome</keyword>
<evidence type="ECO:0000256" key="5">
    <source>
        <dbReference type="ARBA" id="ARBA00020267"/>
    </source>
</evidence>
<dbReference type="AlphaFoldDB" id="A0ABD1W909"/>
<accession>A0ABD1W909</accession>
<comment type="caution">
    <text evidence="13">The sequence shown here is derived from an EMBL/GenBank/DDBJ whole genome shotgun (WGS) entry which is preliminary data.</text>
</comment>
<comment type="subcellular location">
    <subcellularLocation>
        <location evidence="2">Cytoplasm</location>
    </subcellularLocation>
    <subcellularLocation>
        <location evidence="1">Nucleus</location>
    </subcellularLocation>
</comment>
<dbReference type="InterPro" id="IPR015943">
    <property type="entry name" value="WD40/YVTN_repeat-like_dom_sf"/>
</dbReference>
<dbReference type="PANTHER" id="PTHR44111:SF1">
    <property type="entry name" value="ELONGATOR COMPLEX PROTEIN 2"/>
    <property type="match status" value="1"/>
</dbReference>
<dbReference type="PANTHER" id="PTHR44111">
    <property type="entry name" value="ELONGATOR COMPLEX PROTEIN 2"/>
    <property type="match status" value="1"/>
</dbReference>
<feature type="repeat" description="WD" evidence="11">
    <location>
        <begin position="686"/>
        <end position="727"/>
    </location>
</feature>
<dbReference type="GO" id="GO:0005737">
    <property type="term" value="C:cytoplasm"/>
    <property type="evidence" value="ECO:0007669"/>
    <property type="project" value="UniProtKB-SubCell"/>
</dbReference>
<feature type="compositionally biased region" description="Basic residues" evidence="12">
    <location>
        <begin position="905"/>
        <end position="914"/>
    </location>
</feature>
<evidence type="ECO:0000313" key="13">
    <source>
        <dbReference type="EMBL" id="KAL2546144.1"/>
    </source>
</evidence>
<dbReference type="InterPro" id="IPR036322">
    <property type="entry name" value="WD40_repeat_dom_sf"/>
</dbReference>
<dbReference type="InterPro" id="IPR020472">
    <property type="entry name" value="WD40_PAC1"/>
</dbReference>
<evidence type="ECO:0000256" key="10">
    <source>
        <dbReference type="ARBA" id="ARBA00023242"/>
    </source>
</evidence>
<gene>
    <name evidence="13" type="ORF">Fot_15377</name>
</gene>
<protein>
    <recommendedName>
        <fullName evidence="5">Elongator complex protein 2</fullName>
    </recommendedName>
</protein>
<evidence type="ECO:0000256" key="4">
    <source>
        <dbReference type="ARBA" id="ARBA00005881"/>
    </source>
</evidence>
<organism evidence="13 14">
    <name type="scientific">Forsythia ovata</name>
    <dbReference type="NCBI Taxonomy" id="205694"/>
    <lineage>
        <taxon>Eukaryota</taxon>
        <taxon>Viridiplantae</taxon>
        <taxon>Streptophyta</taxon>
        <taxon>Embryophyta</taxon>
        <taxon>Tracheophyta</taxon>
        <taxon>Spermatophyta</taxon>
        <taxon>Magnoliopsida</taxon>
        <taxon>eudicotyledons</taxon>
        <taxon>Gunneridae</taxon>
        <taxon>Pentapetalae</taxon>
        <taxon>asterids</taxon>
        <taxon>lamiids</taxon>
        <taxon>Lamiales</taxon>
        <taxon>Oleaceae</taxon>
        <taxon>Forsythieae</taxon>
        <taxon>Forsythia</taxon>
    </lineage>
</organism>
<keyword evidence="10" id="KW-0539">Nucleus</keyword>
<evidence type="ECO:0000313" key="14">
    <source>
        <dbReference type="Proteomes" id="UP001604277"/>
    </source>
</evidence>
<feature type="repeat" description="WD" evidence="11">
    <location>
        <begin position="219"/>
        <end position="261"/>
    </location>
</feature>
<evidence type="ECO:0000256" key="7">
    <source>
        <dbReference type="ARBA" id="ARBA00022574"/>
    </source>
</evidence>
<name>A0ABD1W909_9LAMI</name>
<dbReference type="InterPro" id="IPR037289">
    <property type="entry name" value="Elp2"/>
</dbReference>
<evidence type="ECO:0000256" key="1">
    <source>
        <dbReference type="ARBA" id="ARBA00004123"/>
    </source>
</evidence>
<dbReference type="PROSITE" id="PS50082">
    <property type="entry name" value="WD_REPEATS_2"/>
    <property type="match status" value="2"/>
</dbReference>
<evidence type="ECO:0000256" key="9">
    <source>
        <dbReference type="ARBA" id="ARBA00022737"/>
    </source>
</evidence>
<sequence>MATNSDGVQVGVERVFIGAGCNRIVNNVSWGACDLVSFGAQNAVAIFCPKIAQILITLPGHKAHVNCTHWLPSNKFAFKAKHLERHYLLSGDAEGAIILWEFSLADKKWRHVLQVLEHKKGVTCITAIMVSNTDAMFASTSSDGVVNVWEVILPSSSGGECKFSCLDSLFVGRKPMVALSLAQLPGNSGQLILATGGLDNKIHLYCGERTGKFVHACELKGHTDWIRSLDFSLPIYANCETSSVLLVSSSQDKGIRIWKMSLCDSLSNKGKAETSLASYIKGPTFVAGSSSYQISLESLLIGHEDWVYSVQWQPPQSSSTEGMDCYQPESILSASMDKTMMIWQPERTTGIWINVVTVGELSHSALGFYGGHWSPSGDSTFAHGYGGSFHLWKNVGVDFDDWKPQKVPSGHFAPVSDISWARCGEYLLSVSHDQTTRVFAPWCNESSSEDGETWHEIARPQVHGHDINCVTIIKGKGNHRFVSGADEKVGRVFEAPLSFLKTLNHTNSWEFNFFDDLQSDMQILGANMSALGLSQKPIYVQAPSASVDKNSNEGIDTHETIPEAVPVVLTEPPIEEQLAWHTLWPESHKLYGHGNELFSLCCDHEGKLVASSCKAQSASVAEIWLWQVGSWKSVGRLHSHTLTVTQMEFSHDDNFLLTVSRDRHFSIFAIKQTGLEEISHQLVIRQEAHKRIVWACSWNPFGHEFATGSRDKTVKIWAVENGSSVKLLMTLPTFKSSVTALSWLGVDRLRNHGLLAVGMENGLIELWSLSNAKTKDGSIPVLNAALVVQVDPLLCHVSAVHRLRWKNAEKSENSSAMQLASCGADHCVRVFEVFKVDQPAVFVADEKKKSLKKSLANGHGHKPPTLFDCECFDCYTSFWSRWDSSPNHELIHQAIEAKGKWRKWVAKKGKREKNRKMEKVGCQKRRTGDFGAPKSRK</sequence>
<dbReference type="GO" id="GO:0005634">
    <property type="term" value="C:nucleus"/>
    <property type="evidence" value="ECO:0007669"/>
    <property type="project" value="UniProtKB-SubCell"/>
</dbReference>
<keyword evidence="9" id="KW-0677">Repeat</keyword>
<comment type="similarity">
    <text evidence="4">Belongs to the WD repeat ELP2 family.</text>
</comment>
<proteinExistence type="inferred from homology"/>
<feature type="region of interest" description="Disordered" evidence="12">
    <location>
        <begin position="905"/>
        <end position="937"/>
    </location>
</feature>
<evidence type="ECO:0000256" key="6">
    <source>
        <dbReference type="ARBA" id="ARBA00022490"/>
    </source>
</evidence>
<reference evidence="14" key="1">
    <citation type="submission" date="2024-07" db="EMBL/GenBank/DDBJ databases">
        <title>Two chromosome-level genome assemblies of Korean endemic species Abeliophyllum distichum and Forsythia ovata (Oleaceae).</title>
        <authorList>
            <person name="Jang H."/>
        </authorList>
    </citation>
    <scope>NUCLEOTIDE SEQUENCE [LARGE SCALE GENOMIC DNA]</scope>
</reference>
<dbReference type="PRINTS" id="PR00320">
    <property type="entry name" value="GPROTEINBRPT"/>
</dbReference>
<evidence type="ECO:0000256" key="11">
    <source>
        <dbReference type="PROSITE-ProRule" id="PRU00221"/>
    </source>
</evidence>
<keyword evidence="7 11" id="KW-0853">WD repeat</keyword>
<dbReference type="Gene3D" id="2.130.10.10">
    <property type="entry name" value="YVTN repeat-like/Quinoprotein amine dehydrogenase"/>
    <property type="match status" value="6"/>
</dbReference>
<keyword evidence="6" id="KW-0963">Cytoplasm</keyword>
<evidence type="ECO:0000256" key="2">
    <source>
        <dbReference type="ARBA" id="ARBA00004496"/>
    </source>
</evidence>
<evidence type="ECO:0000256" key="3">
    <source>
        <dbReference type="ARBA" id="ARBA00005043"/>
    </source>
</evidence>
<dbReference type="Proteomes" id="UP001604277">
    <property type="component" value="Unassembled WGS sequence"/>
</dbReference>
<dbReference type="SMART" id="SM00320">
    <property type="entry name" value="WD40"/>
    <property type="match status" value="13"/>
</dbReference>
<dbReference type="PROSITE" id="PS50294">
    <property type="entry name" value="WD_REPEATS_REGION"/>
    <property type="match status" value="1"/>
</dbReference>